<dbReference type="GO" id="GO:0006508">
    <property type="term" value="P:proteolysis"/>
    <property type="evidence" value="ECO:0007669"/>
    <property type="project" value="UniProtKB-KW"/>
</dbReference>
<evidence type="ECO:0000256" key="2">
    <source>
        <dbReference type="ARBA" id="ARBA00022670"/>
    </source>
</evidence>
<dbReference type="InterPro" id="IPR002563">
    <property type="entry name" value="Flavin_Rdtase-like_dom"/>
</dbReference>
<dbReference type="SUPFAM" id="SSF50475">
    <property type="entry name" value="FMN-binding split barrel"/>
    <property type="match status" value="1"/>
</dbReference>
<reference evidence="9" key="1">
    <citation type="journal article" date="2017" name="bioRxiv">
        <title>Conservation of a gene cluster reveals novel cercosporin biosynthetic mechanisms and extends production to the genus Colletotrichum.</title>
        <authorList>
            <person name="de Jonge R."/>
            <person name="Ebert M.K."/>
            <person name="Huitt-Roehl C.R."/>
            <person name="Pal P."/>
            <person name="Suttle J.C."/>
            <person name="Spanner R.E."/>
            <person name="Neubauer J.D."/>
            <person name="Jurick W.M.II."/>
            <person name="Stott K.A."/>
            <person name="Secor G.A."/>
            <person name="Thomma B.P.H.J."/>
            <person name="Van de Peer Y."/>
            <person name="Townsend C.A."/>
            <person name="Bolton M.D."/>
        </authorList>
    </citation>
    <scope>NUCLEOTIDE SEQUENCE [LARGE SCALE GENOMIC DNA]</scope>
    <source>
        <strain evidence="9">CBS538.71</strain>
    </source>
</reference>
<dbReference type="Gene3D" id="3.40.390.10">
    <property type="entry name" value="Collagenase (Catalytic Domain)"/>
    <property type="match status" value="1"/>
</dbReference>
<keyword evidence="2" id="KW-0645">Protease</keyword>
<dbReference type="PANTHER" id="PTHR43812">
    <property type="entry name" value="BLR2425 PROTEIN"/>
    <property type="match status" value="1"/>
</dbReference>
<dbReference type="EMBL" id="PNEN01001721">
    <property type="protein sequence ID" value="PPJ52095.1"/>
    <property type="molecule type" value="Genomic_DNA"/>
</dbReference>
<gene>
    <name evidence="8" type="ORF">CBER1_09623</name>
</gene>
<dbReference type="Gene3D" id="2.30.110.10">
    <property type="entry name" value="Electron Transport, Fmn-binding Protein, Chain A"/>
    <property type="match status" value="1"/>
</dbReference>
<keyword evidence="9" id="KW-1185">Reference proteome</keyword>
<dbReference type="InterPro" id="IPR012962">
    <property type="entry name" value="Pept_M54_archaemetzincn"/>
</dbReference>
<dbReference type="SMART" id="SM00903">
    <property type="entry name" value="Flavin_Reduct"/>
    <property type="match status" value="1"/>
</dbReference>
<keyword evidence="4" id="KW-0378">Hydrolase</keyword>
<dbReference type="InterPro" id="IPR012349">
    <property type="entry name" value="Split_barrel_FMN-bd"/>
</dbReference>
<dbReference type="OrthoDB" id="2365600at2759"/>
<accession>A0A2S6BX83</accession>
<dbReference type="InterPro" id="IPR024079">
    <property type="entry name" value="MetalloPept_cat_dom_sf"/>
</dbReference>
<dbReference type="Proteomes" id="UP000237631">
    <property type="component" value="Unassembled WGS sequence"/>
</dbReference>
<keyword evidence="3" id="KW-0479">Metal-binding</keyword>
<evidence type="ECO:0000256" key="4">
    <source>
        <dbReference type="ARBA" id="ARBA00022801"/>
    </source>
</evidence>
<name>A0A2S6BX83_9PEZI</name>
<evidence type="ECO:0000259" key="7">
    <source>
        <dbReference type="SMART" id="SM00903"/>
    </source>
</evidence>
<organism evidence="8 9">
    <name type="scientific">Cercospora berteroae</name>
    <dbReference type="NCBI Taxonomy" id="357750"/>
    <lineage>
        <taxon>Eukaryota</taxon>
        <taxon>Fungi</taxon>
        <taxon>Dikarya</taxon>
        <taxon>Ascomycota</taxon>
        <taxon>Pezizomycotina</taxon>
        <taxon>Dothideomycetes</taxon>
        <taxon>Dothideomycetidae</taxon>
        <taxon>Mycosphaerellales</taxon>
        <taxon>Mycosphaerellaceae</taxon>
        <taxon>Cercospora</taxon>
    </lineage>
</organism>
<keyword evidence="6" id="KW-0482">Metalloprotease</keyword>
<dbReference type="PANTHER" id="PTHR43812:SF2">
    <property type="entry name" value="FLAVIN REDUCTASE LIKE DOMAIN-CONTAINING PROTEIN"/>
    <property type="match status" value="1"/>
</dbReference>
<dbReference type="GO" id="GO:0010181">
    <property type="term" value="F:FMN binding"/>
    <property type="evidence" value="ECO:0007669"/>
    <property type="project" value="InterPro"/>
</dbReference>
<sequence>MYTCNHDVLTFEPSPHANEAGFERQNALSRTHAAHGKSNKAPPTQIKASHVPAPLVLPGDELSFDPKYQPQSLDSWRRLKGRIAAKTNRRTIYLVPHPEYAAEVGHAREWAVPQLQNAKKGVAQARLKPAGLSSPRATDLLEYLQAFYYPLNVKMYDGPRLEFVSWEKASGKKQKNNERERIGLNIGKEVIGIRHRPSKDDLFTGQLNLNDLLDAAIAMLPADAYAILMAVDHDLYEDEPDDFCCGRAYGGSRVAVVTSSRYNPLLDKVQEIETEHVWPASHCQAFVNACCSGEPIELPAKKSKARRQFPADSAMDAAVAAYVANLNPAKTSAAYMYGLWLARMCKTAAHELGHCVGMDHCVYYACLMQGTAGLSEDGAQPPYLCPVDLAKLSEATGGVAKQRERYEALLRFCDTWSTEAGGEMWAAFGAWTRVRLQSEEPHSMRQGSNIENAIELSPYSPTFDISSKLRMNITSSKYSHNKNETKQEIMVFYEPGKTSHGLPRDPFKSCVTPRPIGWISTRSAQGIDNLAPYSQFNNLTFDPPYVMFSANQDLNSARKDTVNNVESTGYFCWNMATWSLREAVNASAEWLTPEVDEFNKANLEKQQADLIDCPMVKASPIKFECQYYSTLRLPGNPPMGSTDVVIGRVIGVHIDESVLTDGMVDLGKAMPIARCGYHQYTVVREESLFEMVIPGDPKQLVGLEGNAERQKEVRGSGLMPGTS</sequence>
<evidence type="ECO:0000256" key="1">
    <source>
        <dbReference type="ARBA" id="ARBA00001947"/>
    </source>
</evidence>
<dbReference type="Pfam" id="PF01613">
    <property type="entry name" value="Flavin_Reduct"/>
    <property type="match status" value="1"/>
</dbReference>
<evidence type="ECO:0000313" key="8">
    <source>
        <dbReference type="EMBL" id="PPJ52095.1"/>
    </source>
</evidence>
<proteinExistence type="predicted"/>
<evidence type="ECO:0000256" key="6">
    <source>
        <dbReference type="ARBA" id="ARBA00023049"/>
    </source>
</evidence>
<evidence type="ECO:0000313" key="9">
    <source>
        <dbReference type="Proteomes" id="UP000237631"/>
    </source>
</evidence>
<dbReference type="AlphaFoldDB" id="A0A2S6BX83"/>
<comment type="caution">
    <text evidence="8">The sequence shown here is derived from an EMBL/GenBank/DDBJ whole genome shotgun (WGS) entry which is preliminary data.</text>
</comment>
<feature type="domain" description="Flavin reductase like" evidence="7">
    <location>
        <begin position="509"/>
        <end position="666"/>
    </location>
</feature>
<keyword evidence="5" id="KW-0862">Zinc</keyword>
<evidence type="ECO:0000256" key="3">
    <source>
        <dbReference type="ARBA" id="ARBA00022723"/>
    </source>
</evidence>
<evidence type="ECO:0000256" key="5">
    <source>
        <dbReference type="ARBA" id="ARBA00022833"/>
    </source>
</evidence>
<dbReference type="CDD" id="cd11375">
    <property type="entry name" value="Peptidase_M54"/>
    <property type="match status" value="1"/>
</dbReference>
<dbReference type="GO" id="GO:0046872">
    <property type="term" value="F:metal ion binding"/>
    <property type="evidence" value="ECO:0007669"/>
    <property type="project" value="UniProtKB-KW"/>
</dbReference>
<dbReference type="GO" id="GO:0008237">
    <property type="term" value="F:metallopeptidase activity"/>
    <property type="evidence" value="ECO:0007669"/>
    <property type="project" value="UniProtKB-KW"/>
</dbReference>
<protein>
    <recommendedName>
        <fullName evidence="7">Flavin reductase like domain-containing protein</fullName>
    </recommendedName>
</protein>
<dbReference type="SUPFAM" id="SSF55486">
    <property type="entry name" value="Metalloproteases ('zincins'), catalytic domain"/>
    <property type="match status" value="1"/>
</dbReference>
<comment type="cofactor">
    <cofactor evidence="1">
        <name>Zn(2+)</name>
        <dbReference type="ChEBI" id="CHEBI:29105"/>
    </cofactor>
</comment>